<gene>
    <name evidence="1" type="ORF">ACHIPZ_07675</name>
    <name evidence="2" type="ORF">ACHIRB_30995</name>
</gene>
<evidence type="ECO:0000313" key="2">
    <source>
        <dbReference type="EMBL" id="MFH5232960.1"/>
    </source>
</evidence>
<dbReference type="Proteomes" id="UP001609175">
    <property type="component" value="Unassembled WGS sequence"/>
</dbReference>
<dbReference type="RefSeq" id="WP_395113520.1">
    <property type="nucleotide sequence ID" value="NZ_JBIMSN010000181.1"/>
</dbReference>
<comment type="caution">
    <text evidence="1">The sequence shown here is derived from an EMBL/GenBank/DDBJ whole genome shotgun (WGS) entry which is preliminary data.</text>
</comment>
<dbReference type="Gene3D" id="3.40.50.300">
    <property type="entry name" value="P-loop containing nucleotide triphosphate hydrolases"/>
    <property type="match status" value="1"/>
</dbReference>
<proteinExistence type="predicted"/>
<name>A0ABW7JM50_9NOCA</name>
<protein>
    <submittedName>
        <fullName evidence="1">Uncharacterized protein</fullName>
    </submittedName>
</protein>
<organism evidence="1 3">
    <name type="scientific">Antrihabitans spumae</name>
    <dbReference type="NCBI Taxonomy" id="3373370"/>
    <lineage>
        <taxon>Bacteria</taxon>
        <taxon>Bacillati</taxon>
        <taxon>Actinomycetota</taxon>
        <taxon>Actinomycetes</taxon>
        <taxon>Mycobacteriales</taxon>
        <taxon>Nocardiaceae</taxon>
        <taxon>Antrihabitans</taxon>
    </lineage>
</organism>
<accession>A0ABW7JM50</accession>
<dbReference type="Proteomes" id="UP001609219">
    <property type="component" value="Unassembled WGS sequence"/>
</dbReference>
<dbReference type="EMBL" id="JBIMSN010000181">
    <property type="protein sequence ID" value="MFH5232960.1"/>
    <property type="molecule type" value="Genomic_DNA"/>
</dbReference>
<keyword evidence="4" id="KW-1185">Reference proteome</keyword>
<evidence type="ECO:0000313" key="3">
    <source>
        <dbReference type="Proteomes" id="UP001609175"/>
    </source>
</evidence>
<dbReference type="SUPFAM" id="SSF52540">
    <property type="entry name" value="P-loop containing nucleoside triphosphate hydrolases"/>
    <property type="match status" value="1"/>
</dbReference>
<evidence type="ECO:0000313" key="1">
    <source>
        <dbReference type="EMBL" id="MFH5208090.1"/>
    </source>
</evidence>
<dbReference type="InterPro" id="IPR027417">
    <property type="entry name" value="P-loop_NTPase"/>
</dbReference>
<reference evidence="3 4" key="1">
    <citation type="submission" date="2024-10" db="EMBL/GenBank/DDBJ databases">
        <authorList>
            <person name="Riesco R."/>
        </authorList>
    </citation>
    <scope>NUCLEOTIDE SEQUENCE [LARGE SCALE GENOMIC DNA]</scope>
    <source>
        <strain evidence="1 3">NCIMB 15449</strain>
        <strain evidence="2 4">NCIMB 15450</strain>
    </source>
</reference>
<sequence length="280" mass="30251">MFVAFASVSDAPGVSSTALGLSVVRGAEHHTLLVEADPVGSSPTLSGYLRSEVRDRSLKNLINHDRYGRLREAFASQLVHLPDTRTSVLPGLVHAGQAEPMQRTWGPLAELLADYSTSAGTTVVVDAGRISHTSPHMELVRRADLIAILVRPTLPKVAALASAMDPINRYLAKHRSPARLGLIVVGNGFALGNDVYDAKDVANATGIDLITTLPDAPNDARMFSEGAQLSQWRQRRSLYLRSLNGTWPKISSFIDSHQPDWIAARPDLTRTPVPTRGGAQ</sequence>
<evidence type="ECO:0000313" key="4">
    <source>
        <dbReference type="Proteomes" id="UP001609219"/>
    </source>
</evidence>
<dbReference type="EMBL" id="JBIMSO010000035">
    <property type="protein sequence ID" value="MFH5208090.1"/>
    <property type="molecule type" value="Genomic_DNA"/>
</dbReference>